<dbReference type="HOGENOM" id="CLU_2771684_0_0_0"/>
<dbReference type="Proteomes" id="UP000011704">
    <property type="component" value="Unassembled WGS sequence"/>
</dbReference>
<organism evidence="1 2">
    <name type="scientific">Nitrospina gracilis (strain 3/211)</name>
    <dbReference type="NCBI Taxonomy" id="1266370"/>
    <lineage>
        <taxon>Bacteria</taxon>
        <taxon>Pseudomonadati</taxon>
        <taxon>Nitrospinota/Tectimicrobiota group</taxon>
        <taxon>Nitrospinota</taxon>
        <taxon>Nitrospinia</taxon>
        <taxon>Nitrospinales</taxon>
        <taxon>Nitrospinaceae</taxon>
        <taxon>Nitrospina</taxon>
    </lineage>
</organism>
<dbReference type="OrthoDB" id="9789070at2"/>
<keyword evidence="2" id="KW-1185">Reference proteome</keyword>
<protein>
    <submittedName>
        <fullName evidence="1">Uncharacterized protein</fullName>
    </submittedName>
</protein>
<evidence type="ECO:0000313" key="1">
    <source>
        <dbReference type="EMBL" id="CCQ90677.1"/>
    </source>
</evidence>
<comment type="caution">
    <text evidence="1">The sequence shown here is derived from an EMBL/GenBank/DDBJ whole genome shotgun (WGS) entry which is preliminary data.</text>
</comment>
<accession>M1YJN7</accession>
<dbReference type="InParanoid" id="M1YJN7"/>
<sequence length="69" mass="7487">MIADIALPTMEVLVKKGVRHVLIPLKKKHPGIYQSLGKSISQGRTAEVFPACAGMNQVFGKAKYPAVPR</sequence>
<name>M1YJN7_NITG3</name>
<dbReference type="AlphaFoldDB" id="M1YJN7"/>
<gene>
    <name evidence="1" type="ORF">NITGR_360015</name>
</gene>
<dbReference type="RefSeq" id="WP_005008469.1">
    <property type="nucleotide sequence ID" value="NZ_HG422173.1"/>
</dbReference>
<dbReference type="EMBL" id="CAQJ01000040">
    <property type="protein sequence ID" value="CCQ90677.1"/>
    <property type="molecule type" value="Genomic_DNA"/>
</dbReference>
<reference evidence="1 2" key="1">
    <citation type="journal article" date="2013" name="Front. Microbiol.">
        <title>The genome of Nitrospina gracilis illuminates the metabolism and evolution of the major marine nitrite oxidizer.</title>
        <authorList>
            <person name="Luecker S."/>
            <person name="Nowka B."/>
            <person name="Rattei T."/>
            <person name="Spieck E."/>
            <person name="and Daims H."/>
        </authorList>
    </citation>
    <scope>NUCLEOTIDE SEQUENCE [LARGE SCALE GENOMIC DNA]</scope>
    <source>
        <strain evidence="1 2">3/211</strain>
    </source>
</reference>
<evidence type="ECO:0000313" key="2">
    <source>
        <dbReference type="Proteomes" id="UP000011704"/>
    </source>
</evidence>
<dbReference type="STRING" id="1266370.NITGR_360015"/>
<proteinExistence type="predicted"/>